<dbReference type="OrthoDB" id="2599194at2"/>
<sequence>MHSLFDPKANQEILDRIDRLTPITLSEWGVMTVSQMMEHCQMPLRVVYGTLELKVSWLAKLLYGRSAKKMFTGEKKFKNSLPTAKEFIIKHEPNFETAKAGLKDLVTKFSREGKNGIVVTSHPLFGHMSYEEIDSAQWKHLDHHLRQFGV</sequence>
<name>A0A0N0RQM3_9FLAO</name>
<accession>A0A0N0RQM3</accession>
<dbReference type="Proteomes" id="UP000037755">
    <property type="component" value="Unassembled WGS sequence"/>
</dbReference>
<dbReference type="PATRIC" id="fig|1202724.3.peg.1626"/>
<dbReference type="STRING" id="1202724.AM493_07835"/>
<dbReference type="RefSeq" id="WP_054407351.1">
    <property type="nucleotide sequence ID" value="NZ_FOYA01000007.1"/>
</dbReference>
<reference evidence="1 2" key="1">
    <citation type="submission" date="2015-08" db="EMBL/GenBank/DDBJ databases">
        <title>Whole genome sequence of Flavobacterium akiainvivens IK-1T, from decaying Wikstroemia oahuensis, an endemic Hawaiian shrub.</title>
        <authorList>
            <person name="Wan X."/>
            <person name="Hou S."/>
            <person name="Saito J."/>
            <person name="Donachie S."/>
        </authorList>
    </citation>
    <scope>NUCLEOTIDE SEQUENCE [LARGE SCALE GENOMIC DNA]</scope>
    <source>
        <strain evidence="1 2">IK-1</strain>
    </source>
</reference>
<comment type="caution">
    <text evidence="1">The sequence shown here is derived from an EMBL/GenBank/DDBJ whole genome shotgun (WGS) entry which is preliminary data.</text>
</comment>
<dbReference type="InterPro" id="IPR011463">
    <property type="entry name" value="DUF1569"/>
</dbReference>
<keyword evidence="2" id="KW-1185">Reference proteome</keyword>
<proteinExistence type="predicted"/>
<gene>
    <name evidence="1" type="ORF">AM493_07835</name>
</gene>
<evidence type="ECO:0000313" key="2">
    <source>
        <dbReference type="Proteomes" id="UP000037755"/>
    </source>
</evidence>
<evidence type="ECO:0008006" key="3">
    <source>
        <dbReference type="Google" id="ProtNLM"/>
    </source>
</evidence>
<evidence type="ECO:0000313" key="1">
    <source>
        <dbReference type="EMBL" id="KOS05956.1"/>
    </source>
</evidence>
<dbReference type="AlphaFoldDB" id="A0A0N0RQM3"/>
<dbReference type="Pfam" id="PF07606">
    <property type="entry name" value="DUF1569"/>
    <property type="match status" value="1"/>
</dbReference>
<protein>
    <recommendedName>
        <fullName evidence="3">DUF1569 domain-containing protein</fullName>
    </recommendedName>
</protein>
<dbReference type="EMBL" id="LIYD01000005">
    <property type="protein sequence ID" value="KOS05956.1"/>
    <property type="molecule type" value="Genomic_DNA"/>
</dbReference>
<organism evidence="1 2">
    <name type="scientific">Flavobacterium akiainvivens</name>
    <dbReference type="NCBI Taxonomy" id="1202724"/>
    <lineage>
        <taxon>Bacteria</taxon>
        <taxon>Pseudomonadati</taxon>
        <taxon>Bacteroidota</taxon>
        <taxon>Flavobacteriia</taxon>
        <taxon>Flavobacteriales</taxon>
        <taxon>Flavobacteriaceae</taxon>
        <taxon>Flavobacterium</taxon>
    </lineage>
</organism>